<evidence type="ECO:0008006" key="7">
    <source>
        <dbReference type="Google" id="ProtNLM"/>
    </source>
</evidence>
<comment type="caution">
    <text evidence="5">The sequence shown here is derived from an EMBL/GenBank/DDBJ whole genome shotgun (WGS) entry which is preliminary data.</text>
</comment>
<dbReference type="PRINTS" id="PR00463">
    <property type="entry name" value="EP450I"/>
</dbReference>
<protein>
    <recommendedName>
        <fullName evidence="7">Cytochrome P450</fullName>
    </recommendedName>
</protein>
<dbReference type="PRINTS" id="PR00385">
    <property type="entry name" value="P450"/>
</dbReference>
<dbReference type="InterPro" id="IPR036396">
    <property type="entry name" value="Cyt_P450_sf"/>
</dbReference>
<comment type="cofactor">
    <cofactor evidence="1">
        <name>heme</name>
        <dbReference type="ChEBI" id="CHEBI:30413"/>
    </cofactor>
</comment>
<organism evidence="5 6">
    <name type="scientific">Ranitomeya imitator</name>
    <name type="common">mimic poison frog</name>
    <dbReference type="NCBI Taxonomy" id="111125"/>
    <lineage>
        <taxon>Eukaryota</taxon>
        <taxon>Metazoa</taxon>
        <taxon>Chordata</taxon>
        <taxon>Craniata</taxon>
        <taxon>Vertebrata</taxon>
        <taxon>Euteleostomi</taxon>
        <taxon>Amphibia</taxon>
        <taxon>Batrachia</taxon>
        <taxon>Anura</taxon>
        <taxon>Neobatrachia</taxon>
        <taxon>Hyloidea</taxon>
        <taxon>Dendrobatidae</taxon>
        <taxon>Dendrobatinae</taxon>
        <taxon>Ranitomeya</taxon>
    </lineage>
</organism>
<evidence type="ECO:0000256" key="1">
    <source>
        <dbReference type="ARBA" id="ARBA00001971"/>
    </source>
</evidence>
<dbReference type="SUPFAM" id="SSF48264">
    <property type="entry name" value="Cytochrome P450"/>
    <property type="match status" value="1"/>
</dbReference>
<dbReference type="Pfam" id="PF00067">
    <property type="entry name" value="p450"/>
    <property type="match status" value="1"/>
</dbReference>
<dbReference type="InterPro" id="IPR002401">
    <property type="entry name" value="Cyt_P450_E_grp-I"/>
</dbReference>
<dbReference type="PANTHER" id="PTHR24300:SF302">
    <property type="entry name" value="CYTOCHROME P450"/>
    <property type="match status" value="1"/>
</dbReference>
<dbReference type="Gene3D" id="1.10.630.10">
    <property type="entry name" value="Cytochrome P450"/>
    <property type="match status" value="1"/>
</dbReference>
<evidence type="ECO:0000313" key="5">
    <source>
        <dbReference type="EMBL" id="CAJ0931588.1"/>
    </source>
</evidence>
<sequence>MANDLSERFVGTSILGILRRYLDTFKLSEFGFIVFFFSGKPFGNFTSLNAAVANIIVAILLSKRFDYEDPTLLRLMGLVNENIRLLGSPWVRLYNSFPSLMDILPGAHNTIFENFKELQSFIRMTFTKHKKELDVNDQRNLVDAFLAKQQEGKQESSQYYHNENLTVLVADLFGAGMETTATTLRWALLLMIKYPEVQEKVHNEIDKVIGSAQVQMEHRKQMPYTDAVVHEIQRFGDIAPTTVPHVASQDVTFRGFFIPKGTTILPVLHSIHKDKEYFEKADEFYPEHFLDSNGNFKRTRPSYRFH</sequence>
<proteinExistence type="inferred from homology"/>
<comment type="similarity">
    <text evidence="2">Belongs to the cytochrome P450 family.</text>
</comment>
<keyword evidence="6" id="KW-1185">Reference proteome</keyword>
<evidence type="ECO:0000313" key="6">
    <source>
        <dbReference type="Proteomes" id="UP001176940"/>
    </source>
</evidence>
<evidence type="ECO:0000256" key="4">
    <source>
        <dbReference type="ARBA" id="ARBA00023004"/>
    </source>
</evidence>
<gene>
    <name evidence="5" type="ORF">RIMI_LOCUS4768142</name>
</gene>
<accession>A0ABN9L2H3</accession>
<dbReference type="EMBL" id="CAUEEQ010007822">
    <property type="protein sequence ID" value="CAJ0931588.1"/>
    <property type="molecule type" value="Genomic_DNA"/>
</dbReference>
<dbReference type="PANTHER" id="PTHR24300">
    <property type="entry name" value="CYTOCHROME P450 508A4-RELATED"/>
    <property type="match status" value="1"/>
</dbReference>
<keyword evidence="3" id="KW-0479">Metal-binding</keyword>
<dbReference type="Proteomes" id="UP001176940">
    <property type="component" value="Unassembled WGS sequence"/>
</dbReference>
<keyword evidence="4" id="KW-0408">Iron</keyword>
<evidence type="ECO:0000256" key="2">
    <source>
        <dbReference type="ARBA" id="ARBA00010617"/>
    </source>
</evidence>
<reference evidence="5" key="1">
    <citation type="submission" date="2023-07" db="EMBL/GenBank/DDBJ databases">
        <authorList>
            <person name="Stuckert A."/>
        </authorList>
    </citation>
    <scope>NUCLEOTIDE SEQUENCE</scope>
</reference>
<dbReference type="InterPro" id="IPR001128">
    <property type="entry name" value="Cyt_P450"/>
</dbReference>
<evidence type="ECO:0000256" key="3">
    <source>
        <dbReference type="ARBA" id="ARBA00022723"/>
    </source>
</evidence>
<dbReference type="InterPro" id="IPR050182">
    <property type="entry name" value="Cytochrome_P450_fam2"/>
</dbReference>
<name>A0ABN9L2H3_9NEOB</name>